<name>A0A9N9J9N4_9GLOM</name>
<reference evidence="1" key="1">
    <citation type="submission" date="2021-06" db="EMBL/GenBank/DDBJ databases">
        <authorList>
            <person name="Kallberg Y."/>
            <person name="Tangrot J."/>
            <person name="Rosling A."/>
        </authorList>
    </citation>
    <scope>NUCLEOTIDE SEQUENCE</scope>
    <source>
        <strain evidence="1">FL130A</strain>
    </source>
</reference>
<protein>
    <submittedName>
        <fullName evidence="1">7802_t:CDS:1</fullName>
    </submittedName>
</protein>
<evidence type="ECO:0000313" key="1">
    <source>
        <dbReference type="EMBL" id="CAG8770448.1"/>
    </source>
</evidence>
<proteinExistence type="predicted"/>
<evidence type="ECO:0000313" key="2">
    <source>
        <dbReference type="Proteomes" id="UP000789508"/>
    </source>
</evidence>
<dbReference type="AlphaFoldDB" id="A0A9N9J9N4"/>
<dbReference type="Proteomes" id="UP000789508">
    <property type="component" value="Unassembled WGS sequence"/>
</dbReference>
<gene>
    <name evidence="1" type="ORF">ALEPTO_LOCUS14116</name>
</gene>
<keyword evidence="2" id="KW-1185">Reference proteome</keyword>
<feature type="non-terminal residue" evidence="1">
    <location>
        <position position="90"/>
    </location>
</feature>
<dbReference type="OrthoDB" id="2334074at2759"/>
<accession>A0A9N9J9N4</accession>
<dbReference type="EMBL" id="CAJVPS010052048">
    <property type="protein sequence ID" value="CAG8770448.1"/>
    <property type="molecule type" value="Genomic_DNA"/>
</dbReference>
<organism evidence="1 2">
    <name type="scientific">Ambispora leptoticha</name>
    <dbReference type="NCBI Taxonomy" id="144679"/>
    <lineage>
        <taxon>Eukaryota</taxon>
        <taxon>Fungi</taxon>
        <taxon>Fungi incertae sedis</taxon>
        <taxon>Mucoromycota</taxon>
        <taxon>Glomeromycotina</taxon>
        <taxon>Glomeromycetes</taxon>
        <taxon>Archaeosporales</taxon>
        <taxon>Ambisporaceae</taxon>
        <taxon>Ambispora</taxon>
    </lineage>
</organism>
<comment type="caution">
    <text evidence="1">The sequence shown here is derived from an EMBL/GenBank/DDBJ whole genome shotgun (WGS) entry which is preliminary data.</text>
</comment>
<feature type="non-terminal residue" evidence="1">
    <location>
        <position position="1"/>
    </location>
</feature>
<sequence length="90" mass="10868">YNNVPKILSIYKEIPDNVWHDKENEYRFWQLSIPSVKNQEKVNFLFSKVDKCLQRFLGPTILKMHRDKINQSLYYTATYVNQDEVDNLIE</sequence>